<evidence type="ECO:0000313" key="2">
    <source>
        <dbReference type="Proteomes" id="UP000784294"/>
    </source>
</evidence>
<reference evidence="1" key="1">
    <citation type="submission" date="2018-11" db="EMBL/GenBank/DDBJ databases">
        <authorList>
            <consortium name="Pathogen Informatics"/>
        </authorList>
    </citation>
    <scope>NUCLEOTIDE SEQUENCE</scope>
</reference>
<name>A0A3S5B485_9PLAT</name>
<keyword evidence="2" id="KW-1185">Reference proteome</keyword>
<protein>
    <submittedName>
        <fullName evidence="1">Uncharacterized protein</fullName>
    </submittedName>
</protein>
<accession>A0A3S5B485</accession>
<proteinExistence type="predicted"/>
<feature type="non-terminal residue" evidence="1">
    <location>
        <position position="173"/>
    </location>
</feature>
<gene>
    <name evidence="1" type="ORF">PXEA_LOCUS29350</name>
</gene>
<dbReference type="Proteomes" id="UP000784294">
    <property type="component" value="Unassembled WGS sequence"/>
</dbReference>
<sequence>PCSAGYFTLHPPVSPCSSSSSSPFHNLTPVADSCSKSGTEDNQPDSQDIHAKNNVINESFSLPPDYVFIIKVLLDECVEHEKRLASMGAQIDRVNQEGMRVTEAERQACFEELESQRAAQYRVRLTRFYQGYTMPDELFTWTINQLRLVSVTDLNLARPDQALEQIRQIDSVR</sequence>
<dbReference type="OrthoDB" id="6135448at2759"/>
<comment type="caution">
    <text evidence="1">The sequence shown here is derived from an EMBL/GenBank/DDBJ whole genome shotgun (WGS) entry which is preliminary data.</text>
</comment>
<dbReference type="AlphaFoldDB" id="A0A3S5B485"/>
<organism evidence="1 2">
    <name type="scientific">Protopolystoma xenopodis</name>
    <dbReference type="NCBI Taxonomy" id="117903"/>
    <lineage>
        <taxon>Eukaryota</taxon>
        <taxon>Metazoa</taxon>
        <taxon>Spiralia</taxon>
        <taxon>Lophotrochozoa</taxon>
        <taxon>Platyhelminthes</taxon>
        <taxon>Monogenea</taxon>
        <taxon>Polyopisthocotylea</taxon>
        <taxon>Polystomatidea</taxon>
        <taxon>Polystomatidae</taxon>
        <taxon>Protopolystoma</taxon>
    </lineage>
</organism>
<evidence type="ECO:0000313" key="1">
    <source>
        <dbReference type="EMBL" id="VEL35910.1"/>
    </source>
</evidence>
<dbReference type="EMBL" id="CAAALY010250964">
    <property type="protein sequence ID" value="VEL35910.1"/>
    <property type="molecule type" value="Genomic_DNA"/>
</dbReference>